<evidence type="ECO:0000313" key="4">
    <source>
        <dbReference type="Proteomes" id="UP001302812"/>
    </source>
</evidence>
<protein>
    <submittedName>
        <fullName evidence="3">HET-domain-containing protein</fullName>
    </submittedName>
</protein>
<accession>A0AAN6TBK6</accession>
<dbReference type="PANTHER" id="PTHR10622:SF10">
    <property type="entry name" value="HET DOMAIN-CONTAINING PROTEIN"/>
    <property type="match status" value="1"/>
</dbReference>
<dbReference type="EMBL" id="MU853346">
    <property type="protein sequence ID" value="KAK4111357.1"/>
    <property type="molecule type" value="Genomic_DNA"/>
</dbReference>
<reference evidence="3" key="1">
    <citation type="journal article" date="2023" name="Mol. Phylogenet. Evol.">
        <title>Genome-scale phylogeny and comparative genomics of the fungal order Sordariales.</title>
        <authorList>
            <person name="Hensen N."/>
            <person name="Bonometti L."/>
            <person name="Westerberg I."/>
            <person name="Brannstrom I.O."/>
            <person name="Guillou S."/>
            <person name="Cros-Aarteil S."/>
            <person name="Calhoun S."/>
            <person name="Haridas S."/>
            <person name="Kuo A."/>
            <person name="Mondo S."/>
            <person name="Pangilinan J."/>
            <person name="Riley R."/>
            <person name="LaButti K."/>
            <person name="Andreopoulos B."/>
            <person name="Lipzen A."/>
            <person name="Chen C."/>
            <person name="Yan M."/>
            <person name="Daum C."/>
            <person name="Ng V."/>
            <person name="Clum A."/>
            <person name="Steindorff A."/>
            <person name="Ohm R.A."/>
            <person name="Martin F."/>
            <person name="Silar P."/>
            <person name="Natvig D.O."/>
            <person name="Lalanne C."/>
            <person name="Gautier V."/>
            <person name="Ament-Velasquez S.L."/>
            <person name="Kruys A."/>
            <person name="Hutchinson M.I."/>
            <person name="Powell A.J."/>
            <person name="Barry K."/>
            <person name="Miller A.N."/>
            <person name="Grigoriev I.V."/>
            <person name="Debuchy R."/>
            <person name="Gladieux P."/>
            <person name="Hiltunen Thoren M."/>
            <person name="Johannesson H."/>
        </authorList>
    </citation>
    <scope>NUCLEOTIDE SEQUENCE</scope>
    <source>
        <strain evidence="3">CBS 508.74</strain>
    </source>
</reference>
<evidence type="ECO:0000259" key="1">
    <source>
        <dbReference type="Pfam" id="PF06985"/>
    </source>
</evidence>
<dbReference type="PANTHER" id="PTHR10622">
    <property type="entry name" value="HET DOMAIN-CONTAINING PROTEIN"/>
    <property type="match status" value="1"/>
</dbReference>
<feature type="domain" description="Heterokaryon incompatibility" evidence="1">
    <location>
        <begin position="22"/>
        <end position="118"/>
    </location>
</feature>
<proteinExistence type="predicted"/>
<feature type="domain" description="DUF8212" evidence="2">
    <location>
        <begin position="235"/>
        <end position="299"/>
    </location>
</feature>
<sequence length="323" mass="36226">MRLLSTRQIGVTEVYGSNIPRYAILSHTWTDDEVLLQDLQALGPADWDLPDGSAKGFSKLQQSTALARRNGFDYIWIDTCCIDKTSSAELSEAINSMYRWYQDADVCYAYLEDVRPAGTEDPMDERSSFRRSRWFTRGWTLQELIAPSKVEFFAGDWSYLGNKTESAEFTSLLHQITGVQHGVLTGHDSLADISIASVRMRWAAFRETTRVEDIAYCLLGLFDVNMPLLYGEGTKAFIRLQEEILLRDDDQSLFAWYTDDAPEELDDADTVGTVSRLKSLSGLLADSPRRFWATGDIATATPLALGGEPAALTSRGLRVDLFL</sequence>
<name>A0AAN6TBK6_9PEZI</name>
<evidence type="ECO:0000313" key="3">
    <source>
        <dbReference type="EMBL" id="KAK4111357.1"/>
    </source>
</evidence>
<feature type="non-terminal residue" evidence="3">
    <location>
        <position position="323"/>
    </location>
</feature>
<keyword evidence="4" id="KW-1185">Reference proteome</keyword>
<evidence type="ECO:0000259" key="2">
    <source>
        <dbReference type="Pfam" id="PF26640"/>
    </source>
</evidence>
<organism evidence="3 4">
    <name type="scientific">Canariomyces notabilis</name>
    <dbReference type="NCBI Taxonomy" id="2074819"/>
    <lineage>
        <taxon>Eukaryota</taxon>
        <taxon>Fungi</taxon>
        <taxon>Dikarya</taxon>
        <taxon>Ascomycota</taxon>
        <taxon>Pezizomycotina</taxon>
        <taxon>Sordariomycetes</taxon>
        <taxon>Sordariomycetidae</taxon>
        <taxon>Sordariales</taxon>
        <taxon>Chaetomiaceae</taxon>
        <taxon>Canariomyces</taxon>
    </lineage>
</organism>
<reference evidence="3" key="2">
    <citation type="submission" date="2023-05" db="EMBL/GenBank/DDBJ databases">
        <authorList>
            <consortium name="Lawrence Berkeley National Laboratory"/>
            <person name="Steindorff A."/>
            <person name="Hensen N."/>
            <person name="Bonometti L."/>
            <person name="Westerberg I."/>
            <person name="Brannstrom I.O."/>
            <person name="Guillou S."/>
            <person name="Cros-Aarteil S."/>
            <person name="Calhoun S."/>
            <person name="Haridas S."/>
            <person name="Kuo A."/>
            <person name="Mondo S."/>
            <person name="Pangilinan J."/>
            <person name="Riley R."/>
            <person name="Labutti K."/>
            <person name="Andreopoulos B."/>
            <person name="Lipzen A."/>
            <person name="Chen C."/>
            <person name="Yanf M."/>
            <person name="Daum C."/>
            <person name="Ng V."/>
            <person name="Clum A."/>
            <person name="Ohm R."/>
            <person name="Martin F."/>
            <person name="Silar P."/>
            <person name="Natvig D."/>
            <person name="Lalanne C."/>
            <person name="Gautier V."/>
            <person name="Ament-Velasquez S.L."/>
            <person name="Kruys A."/>
            <person name="Hutchinson M.I."/>
            <person name="Powell A.J."/>
            <person name="Barry K."/>
            <person name="Miller A.N."/>
            <person name="Grigoriev I.V."/>
            <person name="Debuchy R."/>
            <person name="Gladieux P."/>
            <person name="Thoren M.H."/>
            <person name="Johannesson H."/>
        </authorList>
    </citation>
    <scope>NUCLEOTIDE SEQUENCE</scope>
    <source>
        <strain evidence="3">CBS 508.74</strain>
    </source>
</reference>
<dbReference type="InterPro" id="IPR058525">
    <property type="entry name" value="DUF8212"/>
</dbReference>
<dbReference type="Pfam" id="PF26640">
    <property type="entry name" value="DUF8212"/>
    <property type="match status" value="1"/>
</dbReference>
<dbReference type="RefSeq" id="XP_064668927.1">
    <property type="nucleotide sequence ID" value="XM_064812690.1"/>
</dbReference>
<comment type="caution">
    <text evidence="3">The sequence shown here is derived from an EMBL/GenBank/DDBJ whole genome shotgun (WGS) entry which is preliminary data.</text>
</comment>
<dbReference type="Proteomes" id="UP001302812">
    <property type="component" value="Unassembled WGS sequence"/>
</dbReference>
<dbReference type="InterPro" id="IPR010730">
    <property type="entry name" value="HET"/>
</dbReference>
<dbReference type="Pfam" id="PF06985">
    <property type="entry name" value="HET"/>
    <property type="match status" value="1"/>
</dbReference>
<dbReference type="AlphaFoldDB" id="A0AAN6TBK6"/>
<gene>
    <name evidence="3" type="ORF">N656DRAFT_733968</name>
</gene>
<dbReference type="GeneID" id="89936815"/>